<reference evidence="1" key="1">
    <citation type="submission" date="2023-10" db="EMBL/GenBank/DDBJ databases">
        <authorList>
            <person name="Chen Y."/>
            <person name="Shah S."/>
            <person name="Dougan E. K."/>
            <person name="Thang M."/>
            <person name="Chan C."/>
        </authorList>
    </citation>
    <scope>NUCLEOTIDE SEQUENCE [LARGE SCALE GENOMIC DNA]</scope>
</reference>
<keyword evidence="2" id="KW-1185">Reference proteome</keyword>
<proteinExistence type="predicted"/>
<comment type="caution">
    <text evidence="1">The sequence shown here is derived from an EMBL/GenBank/DDBJ whole genome shotgun (WGS) entry which is preliminary data.</text>
</comment>
<gene>
    <name evidence="1" type="ORF">PCOR1329_LOCUS58757</name>
</gene>
<organism evidence="1 2">
    <name type="scientific">Prorocentrum cordatum</name>
    <dbReference type="NCBI Taxonomy" id="2364126"/>
    <lineage>
        <taxon>Eukaryota</taxon>
        <taxon>Sar</taxon>
        <taxon>Alveolata</taxon>
        <taxon>Dinophyceae</taxon>
        <taxon>Prorocentrales</taxon>
        <taxon>Prorocentraceae</taxon>
        <taxon>Prorocentrum</taxon>
    </lineage>
</organism>
<evidence type="ECO:0000313" key="1">
    <source>
        <dbReference type="EMBL" id="CAK0873575.1"/>
    </source>
</evidence>
<feature type="non-terminal residue" evidence="1">
    <location>
        <position position="127"/>
    </location>
</feature>
<accession>A0ABN9VKZ7</accession>
<name>A0ABN9VKZ7_9DINO</name>
<dbReference type="Proteomes" id="UP001189429">
    <property type="component" value="Unassembled WGS sequence"/>
</dbReference>
<sequence>MNLESFSASLNQIHQYDVAGTVFMLDTVVSDTDELSSSRIESAMLAWCEEPQLRYLSFDAPLPARVVDRQAAQRQAADSRGAVMAEPLPTADRALAVARCAAMAEAFQAGHTDRAMCPFNAVSSVLI</sequence>
<dbReference type="EMBL" id="CAUYUJ010017296">
    <property type="protein sequence ID" value="CAK0873575.1"/>
    <property type="molecule type" value="Genomic_DNA"/>
</dbReference>
<evidence type="ECO:0000313" key="2">
    <source>
        <dbReference type="Proteomes" id="UP001189429"/>
    </source>
</evidence>
<protein>
    <submittedName>
        <fullName evidence="1">Uncharacterized protein</fullName>
    </submittedName>
</protein>